<keyword evidence="3" id="KW-1185">Reference proteome</keyword>
<dbReference type="AlphaFoldDB" id="A0A5K7S682"/>
<evidence type="ECO:0000313" key="3">
    <source>
        <dbReference type="Proteomes" id="UP001193389"/>
    </source>
</evidence>
<evidence type="ECO:0000256" key="1">
    <source>
        <dbReference type="SAM" id="Phobius"/>
    </source>
</evidence>
<proteinExistence type="predicted"/>
<protein>
    <submittedName>
        <fullName evidence="2">Uncharacterized protein</fullName>
    </submittedName>
</protein>
<reference evidence="2" key="1">
    <citation type="journal article" date="2020" name="Int. J. Syst. Evol. Microbiol.">
        <title>Aquipluma nitroreducens gen. nov. sp. nov., a novel facultatively anaerobic bacterium isolated from a freshwater lake.</title>
        <authorList>
            <person name="Watanabe M."/>
            <person name="Kojima H."/>
            <person name="Fukui M."/>
        </authorList>
    </citation>
    <scope>NUCLEOTIDE SEQUENCE</scope>
    <source>
        <strain evidence="2">MeG22</strain>
    </source>
</reference>
<dbReference type="KEGG" id="anf:AQPE_1148"/>
<organism evidence="2 3">
    <name type="scientific">Aquipluma nitroreducens</name>
    <dbReference type="NCBI Taxonomy" id="2010828"/>
    <lineage>
        <taxon>Bacteria</taxon>
        <taxon>Pseudomonadati</taxon>
        <taxon>Bacteroidota</taxon>
        <taxon>Bacteroidia</taxon>
        <taxon>Marinilabiliales</taxon>
        <taxon>Prolixibacteraceae</taxon>
        <taxon>Aquipluma</taxon>
    </lineage>
</organism>
<dbReference type="Proteomes" id="UP001193389">
    <property type="component" value="Chromosome"/>
</dbReference>
<accession>A0A5K7S682</accession>
<keyword evidence="1" id="KW-0812">Transmembrane</keyword>
<sequence length="78" mass="9246">MLSLLRVNNNYIEVINGNNPISGTDIQKIKIGVDVLMKEMDKGGSIANKYRKRQYWFFFLGMIFFIVWHILELYLKMD</sequence>
<keyword evidence="1" id="KW-1133">Transmembrane helix</keyword>
<gene>
    <name evidence="2" type="ORF">AQPE_1148</name>
</gene>
<evidence type="ECO:0000313" key="2">
    <source>
        <dbReference type="EMBL" id="BBE17000.1"/>
    </source>
</evidence>
<keyword evidence="1" id="KW-0472">Membrane</keyword>
<feature type="transmembrane region" description="Helical" evidence="1">
    <location>
        <begin position="55"/>
        <end position="75"/>
    </location>
</feature>
<name>A0A5K7S682_9BACT</name>
<dbReference type="EMBL" id="AP018694">
    <property type="protein sequence ID" value="BBE17000.1"/>
    <property type="molecule type" value="Genomic_DNA"/>
</dbReference>